<dbReference type="Pfam" id="PF13374">
    <property type="entry name" value="TPR_10"/>
    <property type="match status" value="1"/>
</dbReference>
<feature type="region of interest" description="Disordered" evidence="1">
    <location>
        <begin position="675"/>
        <end position="717"/>
    </location>
</feature>
<dbReference type="InterPro" id="IPR053137">
    <property type="entry name" value="NLR-like"/>
</dbReference>
<dbReference type="PANTHER" id="PTHR46082:SF6">
    <property type="entry name" value="AAA+ ATPASE DOMAIN-CONTAINING PROTEIN-RELATED"/>
    <property type="match status" value="1"/>
</dbReference>
<dbReference type="Proteomes" id="UP000799291">
    <property type="component" value="Unassembled WGS sequence"/>
</dbReference>
<organism evidence="3 4">
    <name type="scientific">Lentithecium fluviatile CBS 122367</name>
    <dbReference type="NCBI Taxonomy" id="1168545"/>
    <lineage>
        <taxon>Eukaryota</taxon>
        <taxon>Fungi</taxon>
        <taxon>Dikarya</taxon>
        <taxon>Ascomycota</taxon>
        <taxon>Pezizomycotina</taxon>
        <taxon>Dothideomycetes</taxon>
        <taxon>Pleosporomycetidae</taxon>
        <taxon>Pleosporales</taxon>
        <taxon>Massarineae</taxon>
        <taxon>Lentitheciaceae</taxon>
        <taxon>Lentithecium</taxon>
    </lineage>
</organism>
<dbReference type="EMBL" id="MU005606">
    <property type="protein sequence ID" value="KAF2679034.1"/>
    <property type="molecule type" value="Genomic_DNA"/>
</dbReference>
<reference evidence="3" key="1">
    <citation type="journal article" date="2020" name="Stud. Mycol.">
        <title>101 Dothideomycetes genomes: a test case for predicting lifestyles and emergence of pathogens.</title>
        <authorList>
            <person name="Haridas S."/>
            <person name="Albert R."/>
            <person name="Binder M."/>
            <person name="Bloem J."/>
            <person name="Labutti K."/>
            <person name="Salamov A."/>
            <person name="Andreopoulos B."/>
            <person name="Baker S."/>
            <person name="Barry K."/>
            <person name="Bills G."/>
            <person name="Bluhm B."/>
            <person name="Cannon C."/>
            <person name="Castanera R."/>
            <person name="Culley D."/>
            <person name="Daum C."/>
            <person name="Ezra D."/>
            <person name="Gonzalez J."/>
            <person name="Henrissat B."/>
            <person name="Kuo A."/>
            <person name="Liang C."/>
            <person name="Lipzen A."/>
            <person name="Lutzoni F."/>
            <person name="Magnuson J."/>
            <person name="Mondo S."/>
            <person name="Nolan M."/>
            <person name="Ohm R."/>
            <person name="Pangilinan J."/>
            <person name="Park H.-J."/>
            <person name="Ramirez L."/>
            <person name="Alfaro M."/>
            <person name="Sun H."/>
            <person name="Tritt A."/>
            <person name="Yoshinaga Y."/>
            <person name="Zwiers L.-H."/>
            <person name="Turgeon B."/>
            <person name="Goodwin S."/>
            <person name="Spatafora J."/>
            <person name="Crous P."/>
            <person name="Grigoriev I."/>
        </authorList>
    </citation>
    <scope>NUCLEOTIDE SEQUENCE</scope>
    <source>
        <strain evidence="3">CBS 122367</strain>
    </source>
</reference>
<gene>
    <name evidence="3" type="ORF">K458DRAFT_422477</name>
</gene>
<dbReference type="Gene3D" id="1.25.40.10">
    <property type="entry name" value="Tetratricopeptide repeat domain"/>
    <property type="match status" value="2"/>
</dbReference>
<dbReference type="PANTHER" id="PTHR46082">
    <property type="entry name" value="ATP/GTP-BINDING PROTEIN-RELATED"/>
    <property type="match status" value="1"/>
</dbReference>
<dbReference type="AlphaFoldDB" id="A0A6G1ILB0"/>
<accession>A0A6G1ILB0</accession>
<dbReference type="Pfam" id="PF25000">
    <property type="entry name" value="DUF7779"/>
    <property type="match status" value="1"/>
</dbReference>
<dbReference type="InterPro" id="IPR027417">
    <property type="entry name" value="P-loop_NTPase"/>
</dbReference>
<dbReference type="Pfam" id="PF13424">
    <property type="entry name" value="TPR_12"/>
    <property type="match status" value="2"/>
</dbReference>
<dbReference type="InterPro" id="IPR056681">
    <property type="entry name" value="DUF7779"/>
</dbReference>
<dbReference type="SUPFAM" id="SSF52540">
    <property type="entry name" value="P-loop containing nucleoside triphosphate hydrolases"/>
    <property type="match status" value="1"/>
</dbReference>
<evidence type="ECO:0000313" key="3">
    <source>
        <dbReference type="EMBL" id="KAF2679034.1"/>
    </source>
</evidence>
<feature type="compositionally biased region" description="Polar residues" evidence="1">
    <location>
        <begin position="683"/>
        <end position="693"/>
    </location>
</feature>
<feature type="domain" description="DUF7779" evidence="2">
    <location>
        <begin position="321"/>
        <end position="420"/>
    </location>
</feature>
<feature type="non-terminal residue" evidence="3">
    <location>
        <position position="717"/>
    </location>
</feature>
<evidence type="ECO:0000256" key="1">
    <source>
        <dbReference type="SAM" id="MobiDB-lite"/>
    </source>
</evidence>
<dbReference type="Gene3D" id="3.40.50.300">
    <property type="entry name" value="P-loop containing nucleotide triphosphate hydrolases"/>
    <property type="match status" value="1"/>
</dbReference>
<dbReference type="OrthoDB" id="20872at2759"/>
<keyword evidence="4" id="KW-1185">Reference proteome</keyword>
<evidence type="ECO:0000259" key="2">
    <source>
        <dbReference type="Pfam" id="PF25000"/>
    </source>
</evidence>
<name>A0A6G1ILB0_9PLEO</name>
<protein>
    <submittedName>
        <fullName evidence="3">TPR-like protein</fullName>
    </submittedName>
</protein>
<proteinExistence type="predicted"/>
<sequence>MADQATRHDTYRNDSVTASIVQQGSGNAGRDIYNAPISSQTDNHYYPARPETPPAPSHAIPFRRDPDFVDRGTLLDQIRKSQLAIERCYQTADEYPETWVFWVHASLADRIEQSYRDIADQVRLAGRNDPQADVFKLVHNWLRNEKNGKWLLVLDNADEAAPLTLPASNDPKTQASARPRFLSSYLPQSKNGSVLVTSRTRSVALQLVEEGDILSIEPMDDTSGQELLRKKLGAEVDEDRIAELARALEFMPLALVQAAAYIRQRAPRCSVRQYLEEFYKSDKKRTGLLEYDGGRLRRDEEAKNSILITWQISFEHILQARRSAADLLSLMSFFDRQGIPEALLRNQDRTDNRRNGEAVIYRGSEDSDSNDNESEASLDDGFEEDIVTLRDYSFIGVTTNSSTFEMHRLVQLAMQKWLKEQGQLEMWKEEHIRNLCAAFPTGEHKNWVQCQALFPHAKLTLLQPPKSKESLQRWALLLYNAAWYAWQKGDLGDAQKLSEESMKVWKKLLGKDHADTLNSMAMVGLAAKLAGRWKEAEELEVQVMETRKRVLGEEHSETLTSMANLASTYRNQGRWKEATSMANLASTYRNQGRWKEAEELEVQVIETSSRVLGEEHPSTLTSMANLASTYRNQGWWKEAEELEVQVIETRKRVLGEEHPSTLTSMANLASTYRNQGRCGGAAKSSNENSNQAARSRPPKHADQHGQPGVNVQESRPV</sequence>
<evidence type="ECO:0000313" key="4">
    <source>
        <dbReference type="Proteomes" id="UP000799291"/>
    </source>
</evidence>
<dbReference type="SUPFAM" id="SSF48452">
    <property type="entry name" value="TPR-like"/>
    <property type="match status" value="2"/>
</dbReference>
<dbReference type="InterPro" id="IPR011990">
    <property type="entry name" value="TPR-like_helical_dom_sf"/>
</dbReference>